<dbReference type="Pfam" id="PF19853">
    <property type="entry name" value="DUF6328"/>
    <property type="match status" value="1"/>
</dbReference>
<keyword evidence="1" id="KW-1133">Transmembrane helix</keyword>
<feature type="transmembrane region" description="Helical" evidence="1">
    <location>
        <begin position="60"/>
        <end position="80"/>
    </location>
</feature>
<evidence type="ECO:0000256" key="1">
    <source>
        <dbReference type="SAM" id="Phobius"/>
    </source>
</evidence>
<comment type="caution">
    <text evidence="2">The sequence shown here is derived from an EMBL/GenBank/DDBJ whole genome shotgun (WGS) entry which is preliminary data.</text>
</comment>
<name>A0ABS0DHT9_9NOCA</name>
<feature type="transmembrane region" description="Helical" evidence="1">
    <location>
        <begin position="126"/>
        <end position="147"/>
    </location>
</feature>
<sequence>MWDLRVRGESRTEQLDRNFATLLQELRVVQTGVQVLTGILLTLPFQSRFPELSPAMRVDYLLVAAASIAATVFLTAPVAAHRMLFRRHRLEHIVRSAHRCAVIGILFLGFALTGVAVLIFDFVAGPVAATIAGVTAALLFVLLWFAFPYHQRTQDADPEEQGPLRDPRAHRFFREP</sequence>
<dbReference type="EMBL" id="JADLQN010000006">
    <property type="protein sequence ID" value="MBF6357695.1"/>
    <property type="molecule type" value="Genomic_DNA"/>
</dbReference>
<gene>
    <name evidence="2" type="ORF">IU449_24640</name>
</gene>
<protein>
    <submittedName>
        <fullName evidence="2">Sodium:proton antiporter</fullName>
    </submittedName>
</protein>
<reference evidence="2 3" key="1">
    <citation type="submission" date="2020-10" db="EMBL/GenBank/DDBJ databases">
        <title>Identification of Nocardia species via Next-generation sequencing and recognition of intraspecies genetic diversity.</title>
        <authorList>
            <person name="Li P."/>
            <person name="Li P."/>
            <person name="Lu B."/>
        </authorList>
    </citation>
    <scope>NUCLEOTIDE SEQUENCE [LARGE SCALE GENOMIC DNA]</scope>
    <source>
        <strain evidence="2 3">BJ06-0143</strain>
    </source>
</reference>
<keyword evidence="3" id="KW-1185">Reference proteome</keyword>
<dbReference type="InterPro" id="IPR046291">
    <property type="entry name" value="DUF6328"/>
</dbReference>
<feature type="transmembrane region" description="Helical" evidence="1">
    <location>
        <begin position="100"/>
        <end position="120"/>
    </location>
</feature>
<dbReference type="Proteomes" id="UP000707731">
    <property type="component" value="Unassembled WGS sequence"/>
</dbReference>
<proteinExistence type="predicted"/>
<keyword evidence="1" id="KW-0472">Membrane</keyword>
<accession>A0ABS0DHT9</accession>
<organism evidence="2 3">
    <name type="scientific">Nocardia higoensis</name>
    <dbReference type="NCBI Taxonomy" id="228599"/>
    <lineage>
        <taxon>Bacteria</taxon>
        <taxon>Bacillati</taxon>
        <taxon>Actinomycetota</taxon>
        <taxon>Actinomycetes</taxon>
        <taxon>Mycobacteriales</taxon>
        <taxon>Nocardiaceae</taxon>
        <taxon>Nocardia</taxon>
    </lineage>
</organism>
<keyword evidence="1" id="KW-0812">Transmembrane</keyword>
<evidence type="ECO:0000313" key="2">
    <source>
        <dbReference type="EMBL" id="MBF6357695.1"/>
    </source>
</evidence>
<evidence type="ECO:0000313" key="3">
    <source>
        <dbReference type="Proteomes" id="UP000707731"/>
    </source>
</evidence>